<evidence type="ECO:0000256" key="2">
    <source>
        <dbReference type="ARBA" id="ARBA00004667"/>
    </source>
</evidence>
<comment type="pathway">
    <text evidence="2 7">Amino-acid biosynthesis; L-histidine biosynthesis; L-histidine from 5-phospho-alpha-D-ribose 1-diphosphate: step 1/9.</text>
</comment>
<evidence type="ECO:0000256" key="5">
    <source>
        <dbReference type="ARBA" id="ARBA00022490"/>
    </source>
</evidence>
<dbReference type="PIRSF" id="PIRSF001549">
    <property type="entry name" value="His-tRNA_synth"/>
    <property type="match status" value="1"/>
</dbReference>
<comment type="function">
    <text evidence="6 7">Required for the first step of histidine biosynthesis. May allow the feedback regulation of ATP phosphoribosyltransferase activity by histidine.</text>
</comment>
<feature type="binding site" evidence="8">
    <location>
        <position position="113"/>
    </location>
    <ligand>
        <name>L-histidine</name>
        <dbReference type="ChEBI" id="CHEBI:57595"/>
    </ligand>
</feature>
<sequence length="393" mass="45466">MSKKFVDYYPPTSEMLEEIREKTLSLFKKFGYKIVEPSTFEDYEKSKSLNGSNTIKFMDSDGAVVALRNEFTPKVAEIAAKLQTNVYPLKYCYFGRAYQFIQQEAGDLREFFQAGIENFHISDSFYIDLEVLVLAVESLLELGMNGFTIDVGEVNFFKGIAKDCEIDEASSEVLCRLVDKKDYIGIENFLIRKGISQKVIDVFRSLTRLYGREDKIKEAKKFANNEISKLAIERLSEIYNNIVKLGYQKYITIDFGMVKHLNYYTGIIFSGYLPQLGYPVLNGGRYDNLCEVFGKKLNAIGFAIGADRILEWKLKNAQRRERQYDSLVLYKEGHFETALKLLLNTDNEKQKIYFYTVPAKIEEAFFISKAMKVEKFMYVDEEGIKTYVLEDLE</sequence>
<gene>
    <name evidence="7" type="primary">hisZ</name>
    <name evidence="10" type="ORF">ENL71_01470</name>
</gene>
<evidence type="ECO:0000313" key="10">
    <source>
        <dbReference type="EMBL" id="HHS01201.1"/>
    </source>
</evidence>
<comment type="miscellaneous">
    <text evidence="7">This function is generally fulfilled by the C-terminal part of HisG, which is missing in some bacteria such as this one.</text>
</comment>
<feature type="binding site" evidence="8">
    <location>
        <begin position="70"/>
        <end position="72"/>
    </location>
    <ligand>
        <name>L-histidine</name>
        <dbReference type="ChEBI" id="CHEBI:57595"/>
    </ligand>
</feature>
<proteinExistence type="inferred from homology"/>
<dbReference type="AlphaFoldDB" id="A0A7C5Z667"/>
<reference evidence="10" key="1">
    <citation type="journal article" date="2020" name="mSystems">
        <title>Genome- and Community-Level Interaction Insights into Carbon Utilization and Element Cycling Functions of Hydrothermarchaeota in Hydrothermal Sediment.</title>
        <authorList>
            <person name="Zhou Z."/>
            <person name="Liu Y."/>
            <person name="Xu W."/>
            <person name="Pan J."/>
            <person name="Luo Z.H."/>
            <person name="Li M."/>
        </authorList>
    </citation>
    <scope>NUCLEOTIDE SEQUENCE [LARGE SCALE GENOMIC DNA]</scope>
    <source>
        <strain evidence="10">SpSt-102</strain>
    </source>
</reference>
<dbReference type="Gene3D" id="3.30.930.10">
    <property type="entry name" value="Bira Bifunctional Protein, Domain 2"/>
    <property type="match status" value="1"/>
</dbReference>
<dbReference type="InterPro" id="IPR004516">
    <property type="entry name" value="HisRS/HisZ"/>
</dbReference>
<name>A0A7C5Z667_9FIRM</name>
<dbReference type="GO" id="GO:0016874">
    <property type="term" value="F:ligase activity"/>
    <property type="evidence" value="ECO:0007669"/>
    <property type="project" value="UniProtKB-KW"/>
</dbReference>
<dbReference type="InterPro" id="IPR004517">
    <property type="entry name" value="HisZ"/>
</dbReference>
<dbReference type="UniPathway" id="UPA00031">
    <property type="reaction ID" value="UER00006"/>
</dbReference>
<dbReference type="SUPFAM" id="SSF55681">
    <property type="entry name" value="Class II aaRS and biotin synthetases"/>
    <property type="match status" value="1"/>
</dbReference>
<evidence type="ECO:0000256" key="4">
    <source>
        <dbReference type="ARBA" id="ARBA00020397"/>
    </source>
</evidence>
<organism evidence="10">
    <name type="scientific">Caldicellulosiruptor owensensis</name>
    <dbReference type="NCBI Taxonomy" id="55205"/>
    <lineage>
        <taxon>Bacteria</taxon>
        <taxon>Bacillati</taxon>
        <taxon>Bacillota</taxon>
        <taxon>Bacillota incertae sedis</taxon>
        <taxon>Caldicellulosiruptorales</taxon>
        <taxon>Caldicellulosiruptoraceae</taxon>
        <taxon>Caldicellulosiruptor</taxon>
    </lineage>
</organism>
<dbReference type="PANTHER" id="PTHR11476">
    <property type="entry name" value="HISTIDYL-TRNA SYNTHETASE"/>
    <property type="match status" value="1"/>
</dbReference>
<keyword evidence="5 7" id="KW-0963">Cytoplasm</keyword>
<dbReference type="InterPro" id="IPR045864">
    <property type="entry name" value="aa-tRNA-synth_II/BPL/LPL"/>
</dbReference>
<evidence type="ECO:0000259" key="9">
    <source>
        <dbReference type="Pfam" id="PF13393"/>
    </source>
</evidence>
<evidence type="ECO:0000256" key="3">
    <source>
        <dbReference type="ARBA" id="ARBA00005539"/>
    </source>
</evidence>
<dbReference type="GO" id="GO:0005737">
    <property type="term" value="C:cytoplasm"/>
    <property type="evidence" value="ECO:0007669"/>
    <property type="project" value="UniProtKB-SubCell"/>
</dbReference>
<dbReference type="InterPro" id="IPR041715">
    <property type="entry name" value="HisRS-like_core"/>
</dbReference>
<dbReference type="GO" id="GO:0000105">
    <property type="term" value="P:L-histidine biosynthetic process"/>
    <property type="evidence" value="ECO:0007669"/>
    <property type="project" value="UniProtKB-UniRule"/>
</dbReference>
<dbReference type="GO" id="GO:0016740">
    <property type="term" value="F:transferase activity"/>
    <property type="evidence" value="ECO:0007669"/>
    <property type="project" value="UniProtKB-ARBA"/>
</dbReference>
<keyword evidence="7" id="KW-0368">Histidine biosynthesis</keyword>
<feature type="domain" description="Class II Histidinyl-tRNA synthetase (HisRS)-like catalytic core" evidence="9">
    <location>
        <begin position="5"/>
        <end position="308"/>
    </location>
</feature>
<feature type="binding site" evidence="8">
    <location>
        <position position="117"/>
    </location>
    <ligand>
        <name>L-histidine</name>
        <dbReference type="ChEBI" id="CHEBI:57595"/>
    </ligand>
</feature>
<comment type="subunit">
    <text evidence="7">Heteromultimer composed of HisG and HisZ subunits.</text>
</comment>
<evidence type="ECO:0000256" key="6">
    <source>
        <dbReference type="ARBA" id="ARBA00025246"/>
    </source>
</evidence>
<comment type="caution">
    <text evidence="10">The sequence shown here is derived from an EMBL/GenBank/DDBJ whole genome shotgun (WGS) entry which is preliminary data.</text>
</comment>
<keyword evidence="10" id="KW-0436">Ligase</keyword>
<keyword evidence="7" id="KW-0028">Amino-acid biosynthesis</keyword>
<accession>A0A7C5Z667</accession>
<evidence type="ECO:0000256" key="7">
    <source>
        <dbReference type="HAMAP-Rule" id="MF_00125"/>
    </source>
</evidence>
<feature type="binding site" evidence="8">
    <location>
        <begin position="263"/>
        <end position="264"/>
    </location>
    <ligand>
        <name>L-histidine</name>
        <dbReference type="ChEBI" id="CHEBI:57595"/>
    </ligand>
</feature>
<dbReference type="PANTHER" id="PTHR11476:SF7">
    <property type="entry name" value="HISTIDINE--TRNA LIGASE"/>
    <property type="match status" value="1"/>
</dbReference>
<comment type="similarity">
    <text evidence="3 7">Belongs to the class-II aminoacyl-tRNA synthetase family. HisZ subfamily.</text>
</comment>
<dbReference type="HAMAP" id="MF_00125">
    <property type="entry name" value="HisZ"/>
    <property type="match status" value="1"/>
</dbReference>
<dbReference type="EMBL" id="DRUZ01000022">
    <property type="protein sequence ID" value="HHS01201.1"/>
    <property type="molecule type" value="Genomic_DNA"/>
</dbReference>
<dbReference type="GO" id="GO:0140096">
    <property type="term" value="F:catalytic activity, acting on a protein"/>
    <property type="evidence" value="ECO:0007669"/>
    <property type="project" value="UniProtKB-ARBA"/>
</dbReference>
<dbReference type="CDD" id="cd00773">
    <property type="entry name" value="HisRS-like_core"/>
    <property type="match status" value="1"/>
</dbReference>
<evidence type="ECO:0000256" key="8">
    <source>
        <dbReference type="PIRSR" id="PIRSR001549-1"/>
    </source>
</evidence>
<protein>
    <recommendedName>
        <fullName evidence="4 7">ATP phosphoribosyltransferase regulatory subunit</fullName>
    </recommendedName>
</protein>
<comment type="subcellular location">
    <subcellularLocation>
        <location evidence="1 7">Cytoplasm</location>
    </subcellularLocation>
</comment>
<dbReference type="Pfam" id="PF13393">
    <property type="entry name" value="tRNA-synt_His"/>
    <property type="match status" value="1"/>
</dbReference>
<evidence type="ECO:0000256" key="1">
    <source>
        <dbReference type="ARBA" id="ARBA00004496"/>
    </source>
</evidence>